<protein>
    <submittedName>
        <fullName evidence="6">Redoxin family protein</fullName>
    </submittedName>
</protein>
<evidence type="ECO:0000256" key="1">
    <source>
        <dbReference type="ARBA" id="ARBA00004196"/>
    </source>
</evidence>
<feature type="chain" id="PRO_5027042862" evidence="4">
    <location>
        <begin position="21"/>
        <end position="186"/>
    </location>
</feature>
<dbReference type="InterPro" id="IPR013740">
    <property type="entry name" value="Redoxin"/>
</dbReference>
<dbReference type="OrthoDB" id="9811352at2"/>
<keyword evidence="2" id="KW-0201">Cytochrome c-type biogenesis</keyword>
<proteinExistence type="predicted"/>
<dbReference type="PROSITE" id="PS51352">
    <property type="entry name" value="THIOREDOXIN_2"/>
    <property type="match status" value="1"/>
</dbReference>
<dbReference type="CDD" id="cd02966">
    <property type="entry name" value="TlpA_like_family"/>
    <property type="match status" value="1"/>
</dbReference>
<dbReference type="GO" id="GO:0017004">
    <property type="term" value="P:cytochrome complex assembly"/>
    <property type="evidence" value="ECO:0007669"/>
    <property type="project" value="UniProtKB-KW"/>
</dbReference>
<evidence type="ECO:0000313" key="7">
    <source>
        <dbReference type="Proteomes" id="UP000480275"/>
    </source>
</evidence>
<keyword evidence="4" id="KW-0732">Signal</keyword>
<dbReference type="Gene3D" id="3.40.30.10">
    <property type="entry name" value="Glutaredoxin"/>
    <property type="match status" value="1"/>
</dbReference>
<dbReference type="GO" id="GO:0030313">
    <property type="term" value="C:cell envelope"/>
    <property type="evidence" value="ECO:0007669"/>
    <property type="project" value="UniProtKB-SubCell"/>
</dbReference>
<evidence type="ECO:0000313" key="6">
    <source>
        <dbReference type="EMBL" id="MQY52239.1"/>
    </source>
</evidence>
<dbReference type="EMBL" id="WIXJ01000007">
    <property type="protein sequence ID" value="MQY52239.1"/>
    <property type="molecule type" value="Genomic_DNA"/>
</dbReference>
<dbReference type="InterPro" id="IPR036249">
    <property type="entry name" value="Thioredoxin-like_sf"/>
</dbReference>
<evidence type="ECO:0000256" key="2">
    <source>
        <dbReference type="ARBA" id="ARBA00022748"/>
    </source>
</evidence>
<organism evidence="6 7">
    <name type="scientific">Rhodocyclus tenuis</name>
    <name type="common">Rhodospirillum tenue</name>
    <dbReference type="NCBI Taxonomy" id="1066"/>
    <lineage>
        <taxon>Bacteria</taxon>
        <taxon>Pseudomonadati</taxon>
        <taxon>Pseudomonadota</taxon>
        <taxon>Betaproteobacteria</taxon>
        <taxon>Rhodocyclales</taxon>
        <taxon>Rhodocyclaceae</taxon>
        <taxon>Rhodocyclus</taxon>
    </lineage>
</organism>
<dbReference type="PROSITE" id="PS00194">
    <property type="entry name" value="THIOREDOXIN_1"/>
    <property type="match status" value="1"/>
</dbReference>
<keyword evidence="3" id="KW-0676">Redox-active center</keyword>
<dbReference type="PANTHER" id="PTHR42852">
    <property type="entry name" value="THIOL:DISULFIDE INTERCHANGE PROTEIN DSBE"/>
    <property type="match status" value="1"/>
</dbReference>
<accession>A0A6L5JYE1</accession>
<dbReference type="InterPro" id="IPR050553">
    <property type="entry name" value="Thioredoxin_ResA/DsbE_sf"/>
</dbReference>
<reference evidence="6 7" key="1">
    <citation type="submission" date="2019-10" db="EMBL/GenBank/DDBJ databases">
        <title>Whole-genome sequence of the purple nonsulfur photosynthetic bacterium Rhodocyclus tenuis.</title>
        <authorList>
            <person name="Kyndt J.A."/>
            <person name="Meyer T.E."/>
        </authorList>
    </citation>
    <scope>NUCLEOTIDE SEQUENCE [LARGE SCALE GENOMIC DNA]</scope>
    <source>
        <strain evidence="6 7">DSM 110</strain>
    </source>
</reference>
<feature type="domain" description="Thioredoxin" evidence="5">
    <location>
        <begin position="13"/>
        <end position="186"/>
    </location>
</feature>
<dbReference type="Proteomes" id="UP000480275">
    <property type="component" value="Unassembled WGS sequence"/>
</dbReference>
<name>A0A6L5JYE1_RHOTE</name>
<comment type="subcellular location">
    <subcellularLocation>
        <location evidence="1">Cell envelope</location>
    </subcellularLocation>
</comment>
<evidence type="ECO:0000259" key="5">
    <source>
        <dbReference type="PROSITE" id="PS51352"/>
    </source>
</evidence>
<dbReference type="InterPro" id="IPR013766">
    <property type="entry name" value="Thioredoxin_domain"/>
</dbReference>
<comment type="caution">
    <text evidence="6">The sequence shown here is derived from an EMBL/GenBank/DDBJ whole genome shotgun (WGS) entry which is preliminary data.</text>
</comment>
<dbReference type="AlphaFoldDB" id="A0A6L5JYE1"/>
<feature type="signal peptide" evidence="4">
    <location>
        <begin position="1"/>
        <end position="20"/>
    </location>
</feature>
<dbReference type="Pfam" id="PF08534">
    <property type="entry name" value="Redoxin"/>
    <property type="match status" value="1"/>
</dbReference>
<evidence type="ECO:0000256" key="3">
    <source>
        <dbReference type="ARBA" id="ARBA00023284"/>
    </source>
</evidence>
<dbReference type="PANTHER" id="PTHR42852:SF17">
    <property type="entry name" value="THIOREDOXIN-LIKE PROTEIN HI_1115"/>
    <property type="match status" value="1"/>
</dbReference>
<evidence type="ECO:0000256" key="4">
    <source>
        <dbReference type="SAM" id="SignalP"/>
    </source>
</evidence>
<sequence length="186" mass="19733">MNKGIIAIAAVTIAIAAAFAAIYAESGDGSVKKSAVSTKISPVGSTQVLAATLTDASGHTQAMAQWRGKTLVVNFWAAWCPPCREEMPAFSRVQEKYRERGVQFVGIALDSADNVKAFARDTPVSYPLLVASDDGADLARSAGNTTVALPYTLIIDATGKARYAHLGYLAENDLESLLQQTLDKQP</sequence>
<dbReference type="SUPFAM" id="SSF52833">
    <property type="entry name" value="Thioredoxin-like"/>
    <property type="match status" value="1"/>
</dbReference>
<dbReference type="InterPro" id="IPR017937">
    <property type="entry name" value="Thioredoxin_CS"/>
</dbReference>
<gene>
    <name evidence="6" type="ORF">GHK24_10685</name>
</gene>
<dbReference type="GO" id="GO:0015036">
    <property type="term" value="F:disulfide oxidoreductase activity"/>
    <property type="evidence" value="ECO:0007669"/>
    <property type="project" value="UniProtKB-ARBA"/>
</dbReference>